<name>A0A9Q1C515_HOLLE</name>
<evidence type="ECO:0000313" key="2">
    <source>
        <dbReference type="Proteomes" id="UP001152320"/>
    </source>
</evidence>
<comment type="caution">
    <text evidence="1">The sequence shown here is derived from an EMBL/GenBank/DDBJ whole genome shotgun (WGS) entry which is preliminary data.</text>
</comment>
<gene>
    <name evidence="1" type="ORF">HOLleu_15682</name>
</gene>
<proteinExistence type="predicted"/>
<sequence length="72" mass="8704">MDDTVVWMEPYLTCHLNETYYNPEFKKGDPAAERMRANIVKMINTKEFVTFMAELEKKTQKYENIFDRQLFT</sequence>
<protein>
    <submittedName>
        <fullName evidence="1">Uncharacterized protein</fullName>
    </submittedName>
</protein>
<evidence type="ECO:0000313" key="1">
    <source>
        <dbReference type="EMBL" id="KAJ8038300.1"/>
    </source>
</evidence>
<dbReference type="AlphaFoldDB" id="A0A9Q1C515"/>
<organism evidence="1 2">
    <name type="scientific">Holothuria leucospilota</name>
    <name type="common">Black long sea cucumber</name>
    <name type="synonym">Mertensiothuria leucospilota</name>
    <dbReference type="NCBI Taxonomy" id="206669"/>
    <lineage>
        <taxon>Eukaryota</taxon>
        <taxon>Metazoa</taxon>
        <taxon>Echinodermata</taxon>
        <taxon>Eleutherozoa</taxon>
        <taxon>Echinozoa</taxon>
        <taxon>Holothuroidea</taxon>
        <taxon>Aspidochirotacea</taxon>
        <taxon>Aspidochirotida</taxon>
        <taxon>Holothuriidae</taxon>
        <taxon>Holothuria</taxon>
    </lineage>
</organism>
<dbReference type="Proteomes" id="UP001152320">
    <property type="component" value="Chromosome 7"/>
</dbReference>
<keyword evidence="2" id="KW-1185">Reference proteome</keyword>
<dbReference type="EMBL" id="JAIZAY010000007">
    <property type="protein sequence ID" value="KAJ8038300.1"/>
    <property type="molecule type" value="Genomic_DNA"/>
</dbReference>
<accession>A0A9Q1C515</accession>
<reference evidence="1" key="1">
    <citation type="submission" date="2021-10" db="EMBL/GenBank/DDBJ databases">
        <title>Tropical sea cucumber genome reveals ecological adaptation and Cuvierian tubules defense mechanism.</title>
        <authorList>
            <person name="Chen T."/>
        </authorList>
    </citation>
    <scope>NUCLEOTIDE SEQUENCE</scope>
    <source>
        <strain evidence="1">Nanhai2018</strain>
        <tissue evidence="1">Muscle</tissue>
    </source>
</reference>